<accession>A0AAI9TSA7</accession>
<gene>
    <name evidence="2" type="ORF">VN97_g737</name>
</gene>
<feature type="compositionally biased region" description="Basic and acidic residues" evidence="1">
    <location>
        <begin position="53"/>
        <end position="65"/>
    </location>
</feature>
<protein>
    <submittedName>
        <fullName evidence="2">Uncharacterized protein</fullName>
    </submittedName>
</protein>
<reference evidence="2" key="1">
    <citation type="submission" date="2015-06" db="EMBL/GenBank/DDBJ databases">
        <authorList>
            <person name="Nguyen H."/>
        </authorList>
    </citation>
    <scope>NUCLEOTIDE SEQUENCE</scope>
    <source>
        <strain evidence="2">DAOM 180753</strain>
    </source>
</reference>
<proteinExistence type="predicted"/>
<evidence type="ECO:0000313" key="2">
    <source>
        <dbReference type="EMBL" id="KAJ9492475.1"/>
    </source>
</evidence>
<organism evidence="2 3">
    <name type="scientific">Penicillium thymicola</name>
    <dbReference type="NCBI Taxonomy" id="293382"/>
    <lineage>
        <taxon>Eukaryota</taxon>
        <taxon>Fungi</taxon>
        <taxon>Dikarya</taxon>
        <taxon>Ascomycota</taxon>
        <taxon>Pezizomycotina</taxon>
        <taxon>Eurotiomycetes</taxon>
        <taxon>Eurotiomycetidae</taxon>
        <taxon>Eurotiales</taxon>
        <taxon>Aspergillaceae</taxon>
        <taxon>Penicillium</taxon>
    </lineage>
</organism>
<dbReference type="AlphaFoldDB" id="A0AAI9TSA7"/>
<dbReference type="EMBL" id="LACB01000011">
    <property type="protein sequence ID" value="KAJ9492475.1"/>
    <property type="molecule type" value="Genomic_DNA"/>
</dbReference>
<evidence type="ECO:0000256" key="1">
    <source>
        <dbReference type="SAM" id="MobiDB-lite"/>
    </source>
</evidence>
<feature type="region of interest" description="Disordered" evidence="1">
    <location>
        <begin position="46"/>
        <end position="80"/>
    </location>
</feature>
<comment type="caution">
    <text evidence="2">The sequence shown here is derived from an EMBL/GenBank/DDBJ whole genome shotgun (WGS) entry which is preliminary data.</text>
</comment>
<keyword evidence="3" id="KW-1185">Reference proteome</keyword>
<reference evidence="2" key="2">
    <citation type="journal article" date="2016" name="Fungal Biol.">
        <title>Ochratoxin A production by Penicillium thymicola.</title>
        <authorList>
            <person name="Nguyen H.D.T."/>
            <person name="McMullin D.R."/>
            <person name="Ponomareva E."/>
            <person name="Riley R."/>
            <person name="Pomraning K.R."/>
            <person name="Baker S.E."/>
            <person name="Seifert K.A."/>
        </authorList>
    </citation>
    <scope>NUCLEOTIDE SEQUENCE</scope>
    <source>
        <strain evidence="2">DAOM 180753</strain>
    </source>
</reference>
<dbReference type="Proteomes" id="UP001227192">
    <property type="component" value="Unassembled WGS sequence"/>
</dbReference>
<evidence type="ECO:0000313" key="3">
    <source>
        <dbReference type="Proteomes" id="UP001227192"/>
    </source>
</evidence>
<name>A0AAI9TSA7_PENTH</name>
<sequence>MHGDRDIKLTFVCAAIELIGFSERCSSSRPDWVSKVVQSLRTWHVSGIDGDDAGPHGEDEPRRSEAGSNLLMRDQHGSGLDWSSPCRLVL</sequence>